<dbReference type="EMBL" id="ML992665">
    <property type="protein sequence ID" value="KAF2215840.1"/>
    <property type="molecule type" value="Genomic_DNA"/>
</dbReference>
<dbReference type="PROSITE" id="PS00463">
    <property type="entry name" value="ZN2_CY6_FUNGAL_1"/>
    <property type="match status" value="1"/>
</dbReference>
<keyword evidence="1" id="KW-0539">Nucleus</keyword>
<dbReference type="InterPro" id="IPR021858">
    <property type="entry name" value="Fun_TF"/>
</dbReference>
<dbReference type="PROSITE" id="PS50048">
    <property type="entry name" value="ZN2_CY6_FUNGAL_2"/>
    <property type="match status" value="1"/>
</dbReference>
<dbReference type="PANTHER" id="PTHR38791">
    <property type="entry name" value="ZN(II)2CYS6 TRANSCRIPTION FACTOR (EUROFUNG)-RELATED-RELATED"/>
    <property type="match status" value="1"/>
</dbReference>
<dbReference type="InterPro" id="IPR053175">
    <property type="entry name" value="DHMBA_Reg_Transcription_Factor"/>
</dbReference>
<dbReference type="SUPFAM" id="SSF57701">
    <property type="entry name" value="Zn2/Cys6 DNA-binding domain"/>
    <property type="match status" value="1"/>
</dbReference>
<dbReference type="GO" id="GO:0008270">
    <property type="term" value="F:zinc ion binding"/>
    <property type="evidence" value="ECO:0007669"/>
    <property type="project" value="InterPro"/>
</dbReference>
<dbReference type="CDD" id="cd00067">
    <property type="entry name" value="GAL4"/>
    <property type="match status" value="1"/>
</dbReference>
<dbReference type="GO" id="GO:0000981">
    <property type="term" value="F:DNA-binding transcription factor activity, RNA polymerase II-specific"/>
    <property type="evidence" value="ECO:0007669"/>
    <property type="project" value="InterPro"/>
</dbReference>
<proteinExistence type="predicted"/>
<gene>
    <name evidence="3" type="ORF">CERZMDRAFT_94229</name>
</gene>
<dbReference type="Pfam" id="PF11951">
    <property type="entry name" value="Fungal_trans_2"/>
    <property type="match status" value="1"/>
</dbReference>
<dbReference type="InterPro" id="IPR036864">
    <property type="entry name" value="Zn2-C6_fun-type_DNA-bd_sf"/>
</dbReference>
<organism evidence="3 4">
    <name type="scientific">Cercospora zeae-maydis SCOH1-5</name>
    <dbReference type="NCBI Taxonomy" id="717836"/>
    <lineage>
        <taxon>Eukaryota</taxon>
        <taxon>Fungi</taxon>
        <taxon>Dikarya</taxon>
        <taxon>Ascomycota</taxon>
        <taxon>Pezizomycotina</taxon>
        <taxon>Dothideomycetes</taxon>
        <taxon>Dothideomycetidae</taxon>
        <taxon>Mycosphaerellales</taxon>
        <taxon>Mycosphaerellaceae</taxon>
        <taxon>Cercospora</taxon>
    </lineage>
</organism>
<evidence type="ECO:0000259" key="2">
    <source>
        <dbReference type="PROSITE" id="PS50048"/>
    </source>
</evidence>
<name>A0A6A6FRB6_9PEZI</name>
<dbReference type="Proteomes" id="UP000799539">
    <property type="component" value="Unassembled WGS sequence"/>
</dbReference>
<evidence type="ECO:0000313" key="3">
    <source>
        <dbReference type="EMBL" id="KAF2215840.1"/>
    </source>
</evidence>
<dbReference type="Pfam" id="PF00172">
    <property type="entry name" value="Zn_clus"/>
    <property type="match status" value="1"/>
</dbReference>
<dbReference type="OrthoDB" id="2991872at2759"/>
<evidence type="ECO:0000313" key="4">
    <source>
        <dbReference type="Proteomes" id="UP000799539"/>
    </source>
</evidence>
<feature type="domain" description="Zn(2)-C6 fungal-type" evidence="2">
    <location>
        <begin position="10"/>
        <end position="38"/>
    </location>
</feature>
<dbReference type="Gene3D" id="4.10.240.10">
    <property type="entry name" value="Zn(2)-C6 fungal-type DNA-binding domain"/>
    <property type="match status" value="1"/>
</dbReference>
<dbReference type="InterPro" id="IPR001138">
    <property type="entry name" value="Zn2Cys6_DnaBD"/>
</dbReference>
<accession>A0A6A6FRB6</accession>
<evidence type="ECO:0000256" key="1">
    <source>
        <dbReference type="ARBA" id="ARBA00023242"/>
    </source>
</evidence>
<dbReference type="SMART" id="SM00066">
    <property type="entry name" value="GAL4"/>
    <property type="match status" value="1"/>
</dbReference>
<dbReference type="AlphaFoldDB" id="A0A6A6FRB6"/>
<reference evidence="3" key="1">
    <citation type="journal article" date="2020" name="Stud. Mycol.">
        <title>101 Dothideomycetes genomes: a test case for predicting lifestyles and emergence of pathogens.</title>
        <authorList>
            <person name="Haridas S."/>
            <person name="Albert R."/>
            <person name="Binder M."/>
            <person name="Bloem J."/>
            <person name="Labutti K."/>
            <person name="Salamov A."/>
            <person name="Andreopoulos B."/>
            <person name="Baker S."/>
            <person name="Barry K."/>
            <person name="Bills G."/>
            <person name="Bluhm B."/>
            <person name="Cannon C."/>
            <person name="Castanera R."/>
            <person name="Culley D."/>
            <person name="Daum C."/>
            <person name="Ezra D."/>
            <person name="Gonzalez J."/>
            <person name="Henrissat B."/>
            <person name="Kuo A."/>
            <person name="Liang C."/>
            <person name="Lipzen A."/>
            <person name="Lutzoni F."/>
            <person name="Magnuson J."/>
            <person name="Mondo S."/>
            <person name="Nolan M."/>
            <person name="Ohm R."/>
            <person name="Pangilinan J."/>
            <person name="Park H.-J."/>
            <person name="Ramirez L."/>
            <person name="Alfaro M."/>
            <person name="Sun H."/>
            <person name="Tritt A."/>
            <person name="Yoshinaga Y."/>
            <person name="Zwiers L.-H."/>
            <person name="Turgeon B."/>
            <person name="Goodwin S."/>
            <person name="Spatafora J."/>
            <person name="Crous P."/>
            <person name="Grigoriev I."/>
        </authorList>
    </citation>
    <scope>NUCLEOTIDE SEQUENCE</scope>
    <source>
        <strain evidence="3">SCOH1-5</strain>
    </source>
</reference>
<keyword evidence="4" id="KW-1185">Reference proteome</keyword>
<sequence>MVYRGKPSAGCENCRKAKKRCDLEQPACTRCIKLKKACGGYRDVSQLQIQDESQSVILKANRQKPRTPTTPESAVLFRTKLDHGIASPGPSVATTPPNEEWWSRDASEPLLHHDTASPAVIVLDAAEPEEDLATRGYFPMFTMRPSPGDLGTTYFFSQFTAESGHWPFLRSYEKRASLNPVLDYAIKACGLAALNNVHGVEMGRSCSLKLYAQALGMLNAALRDTRQSKTDDSLIAVSMLGYFENITCDSRQSIESWKAHIQGATQLLRLRGKDQFLSPIGRMLFRETRQQVLISALWDDIEPPAFLWDWNAELLKQSENQQWIEPADHFTFLVFEFARLRSRMRQKTISDSDAMAAANSIEMRMEQWSANLMANNPFWRYRVVEVPDSPNVWNGLVHVYNGHPTASVWSTYRNIRIMLTRTQELLTRKSNMSEEERENQFRYLRSVRRQMTDDICHGIPTQLGHAPFNNSPNVLITAYGSIWPLFFAGTCALERIGPGLWSTILKEFTPNVEASTSVALAQAMWIIGRMEYISKKVGLRWCDGVLATLRGDFAMHEELLPDRGEGGGRHVHIFWQNRLAELRQNRVPEWIKQIRESGRGPRITMEENAPLSTGVLTGLYPEGLWKGDLQVDESDRYRTNSMTISNIIHS</sequence>
<protein>
    <recommendedName>
        <fullName evidence="2">Zn(2)-C6 fungal-type domain-containing protein</fullName>
    </recommendedName>
</protein>